<feature type="transmembrane region" description="Helical" evidence="1">
    <location>
        <begin position="93"/>
        <end position="112"/>
    </location>
</feature>
<evidence type="ECO:0008006" key="3">
    <source>
        <dbReference type="Google" id="ProtNLM"/>
    </source>
</evidence>
<keyword evidence="1" id="KW-0812">Transmembrane</keyword>
<protein>
    <recommendedName>
        <fullName evidence="3">Integral membrane protein</fullName>
    </recommendedName>
</protein>
<proteinExistence type="predicted"/>
<dbReference type="AlphaFoldDB" id="A0A6G3QRP9"/>
<gene>
    <name evidence="2" type="ORF">G3I53_08845</name>
</gene>
<accession>A0A6G3QRP9</accession>
<keyword evidence="1" id="KW-1133">Transmembrane helix</keyword>
<sequence>MIHTTARRSARARLLTRLRDRSPGLSGGLLGGALAAGLGLAAFAVLVMLLWISSPYPDSGPNGALHTAAALWLLAHGAELVRTDTLSGVPAPMGLPPLLLLTLPVWLLHRAARDATDGGVEGDAPLVPGRTAWSGVVLGYLAVAAPAAVYAGGGGLRPSWGSVGVAVPLVAVVAAGAGVWSAYGSPSGPP</sequence>
<feature type="transmembrane region" description="Helical" evidence="1">
    <location>
        <begin position="64"/>
        <end position="81"/>
    </location>
</feature>
<feature type="non-terminal residue" evidence="2">
    <location>
        <position position="190"/>
    </location>
</feature>
<comment type="caution">
    <text evidence="2">The sequence shown here is derived from an EMBL/GenBank/DDBJ whole genome shotgun (WGS) entry which is preliminary data.</text>
</comment>
<feature type="transmembrane region" description="Helical" evidence="1">
    <location>
        <begin position="132"/>
        <end position="151"/>
    </location>
</feature>
<dbReference type="EMBL" id="JAAGMD010000239">
    <property type="protein sequence ID" value="NEA86146.1"/>
    <property type="molecule type" value="Genomic_DNA"/>
</dbReference>
<dbReference type="InterPro" id="IPR045931">
    <property type="entry name" value="DUF6350"/>
</dbReference>
<reference evidence="2" key="1">
    <citation type="submission" date="2020-01" db="EMBL/GenBank/DDBJ databases">
        <title>Insect and environment-associated Actinomycetes.</title>
        <authorList>
            <person name="Currrie C."/>
            <person name="Chevrette M."/>
            <person name="Carlson C."/>
            <person name="Stubbendieck R."/>
            <person name="Wendt-Pienkowski E."/>
        </authorList>
    </citation>
    <scope>NUCLEOTIDE SEQUENCE</scope>
    <source>
        <strain evidence="2">SID14436</strain>
    </source>
</reference>
<evidence type="ECO:0000256" key="1">
    <source>
        <dbReference type="SAM" id="Phobius"/>
    </source>
</evidence>
<organism evidence="2">
    <name type="scientific">Streptomyces sp. SID14436</name>
    <dbReference type="NCBI Taxonomy" id="2706070"/>
    <lineage>
        <taxon>Bacteria</taxon>
        <taxon>Bacillati</taxon>
        <taxon>Actinomycetota</taxon>
        <taxon>Actinomycetes</taxon>
        <taxon>Kitasatosporales</taxon>
        <taxon>Streptomycetaceae</taxon>
        <taxon>Streptomyces</taxon>
    </lineage>
</organism>
<name>A0A6G3QRP9_9ACTN</name>
<evidence type="ECO:0000313" key="2">
    <source>
        <dbReference type="EMBL" id="NEA86146.1"/>
    </source>
</evidence>
<dbReference type="Pfam" id="PF19877">
    <property type="entry name" value="DUF6350"/>
    <property type="match status" value="1"/>
</dbReference>
<keyword evidence="1" id="KW-0472">Membrane</keyword>
<feature type="transmembrane region" description="Helical" evidence="1">
    <location>
        <begin position="27"/>
        <end position="52"/>
    </location>
</feature>
<feature type="transmembrane region" description="Helical" evidence="1">
    <location>
        <begin position="163"/>
        <end position="183"/>
    </location>
</feature>